<dbReference type="GO" id="GO:0008270">
    <property type="term" value="F:zinc ion binding"/>
    <property type="evidence" value="ECO:0007669"/>
    <property type="project" value="InterPro"/>
</dbReference>
<accession>U4VAL4</accession>
<dbReference type="InterPro" id="IPR003615">
    <property type="entry name" value="HNH_nuc"/>
</dbReference>
<dbReference type="Proteomes" id="UP000016842">
    <property type="component" value="Unassembled WGS sequence"/>
</dbReference>
<evidence type="ECO:0000259" key="2">
    <source>
        <dbReference type="Pfam" id="PF01844"/>
    </source>
</evidence>
<evidence type="ECO:0000313" key="3">
    <source>
        <dbReference type="EMBL" id="ERL99761.1"/>
    </source>
</evidence>
<feature type="region of interest" description="Disordered" evidence="1">
    <location>
        <begin position="63"/>
        <end position="126"/>
    </location>
</feature>
<dbReference type="CDD" id="cd00085">
    <property type="entry name" value="HNHc"/>
    <property type="match status" value="1"/>
</dbReference>
<name>U4VAL4_9HYPH</name>
<comment type="caution">
    <text evidence="3">The sequence shown here is derived from an EMBL/GenBank/DDBJ whole genome shotgun (WGS) entry which is preliminary data.</text>
</comment>
<gene>
    <name evidence="3" type="ORF">Q644_09000</name>
</gene>
<sequence>MARKEFSRKIRTAAIERAAGHCEKCKAALKKGEGEVDHILPDVLGGEPVLANAQVLCQQCHAEKTADDIRRTRKADRQRDKNNGAIKPSSKLAKTIKEPKRLSKPPLPPPRKRDIFGRPVSEGARA</sequence>
<proteinExistence type="predicted"/>
<dbReference type="PATRIC" id="fig|1337887.3.peg.5261"/>
<dbReference type="InterPro" id="IPR002711">
    <property type="entry name" value="HNH"/>
</dbReference>
<feature type="domain" description="HNH" evidence="2">
    <location>
        <begin position="22"/>
        <end position="66"/>
    </location>
</feature>
<dbReference type="Gene3D" id="1.10.30.50">
    <property type="match status" value="1"/>
</dbReference>
<organism evidence="3 4">
    <name type="scientific">Brucella intermedia 229E</name>
    <dbReference type="NCBI Taxonomy" id="1337887"/>
    <lineage>
        <taxon>Bacteria</taxon>
        <taxon>Pseudomonadati</taxon>
        <taxon>Pseudomonadota</taxon>
        <taxon>Alphaproteobacteria</taxon>
        <taxon>Hyphomicrobiales</taxon>
        <taxon>Brucellaceae</taxon>
        <taxon>Brucella/Ochrobactrum group</taxon>
        <taxon>Brucella</taxon>
    </lineage>
</organism>
<dbReference type="GO" id="GO:0003676">
    <property type="term" value="F:nucleic acid binding"/>
    <property type="evidence" value="ECO:0007669"/>
    <property type="project" value="InterPro"/>
</dbReference>
<dbReference type="GO" id="GO:0004519">
    <property type="term" value="F:endonuclease activity"/>
    <property type="evidence" value="ECO:0007669"/>
    <property type="project" value="InterPro"/>
</dbReference>
<feature type="compositionally biased region" description="Basic and acidic residues" evidence="1">
    <location>
        <begin position="63"/>
        <end position="82"/>
    </location>
</feature>
<dbReference type="Pfam" id="PF01844">
    <property type="entry name" value="HNH"/>
    <property type="match status" value="1"/>
</dbReference>
<evidence type="ECO:0000256" key="1">
    <source>
        <dbReference type="SAM" id="MobiDB-lite"/>
    </source>
</evidence>
<dbReference type="AlphaFoldDB" id="U4VAL4"/>
<evidence type="ECO:0000313" key="4">
    <source>
        <dbReference type="Proteomes" id="UP000016842"/>
    </source>
</evidence>
<protein>
    <recommendedName>
        <fullName evidence="2">HNH domain-containing protein</fullName>
    </recommendedName>
</protein>
<reference evidence="3 4" key="1">
    <citation type="journal article" date="2014" name="FEMS Microbiol. Lett.">
        <title>Genome sequencing analysis reveals virulence-related gene content of Ochrobactrum intermedium strain 229E, a urease-positive strain isolated from the human gastric niche.</title>
        <authorList>
            <person name="Kulkarni G.J."/>
            <person name="Shetty S."/>
            <person name="Dharne M.S."/>
            <person name="Shouche Y.S."/>
        </authorList>
    </citation>
    <scope>NUCLEOTIDE SEQUENCE [LARGE SCALE GENOMIC DNA]</scope>
    <source>
        <strain evidence="3 4">229E</strain>
    </source>
</reference>
<dbReference type="EMBL" id="ASXJ01000363">
    <property type="protein sequence ID" value="ERL99761.1"/>
    <property type="molecule type" value="Genomic_DNA"/>
</dbReference>